<dbReference type="GO" id="GO:0051607">
    <property type="term" value="P:defense response to virus"/>
    <property type="evidence" value="ECO:0007669"/>
    <property type="project" value="UniProtKB-KW"/>
</dbReference>
<dbReference type="InterPro" id="IPR042206">
    <property type="entry name" value="CRISPR-assoc_Cas1_C"/>
</dbReference>
<dbReference type="GO" id="GO:0016787">
    <property type="term" value="F:hydrolase activity"/>
    <property type="evidence" value="ECO:0007669"/>
    <property type="project" value="UniProtKB-KW"/>
</dbReference>
<reference evidence="9" key="1">
    <citation type="submission" date="2016-12" db="EMBL/GenBank/DDBJ databases">
        <authorList>
            <person name="Meng X."/>
        </authorList>
    </citation>
    <scope>NUCLEOTIDE SEQUENCE [LARGE SCALE GENOMIC DNA]</scope>
    <source>
        <strain evidence="9">DSM 19116</strain>
    </source>
</reference>
<keyword evidence="3" id="KW-0255">Endonuclease</keyword>
<keyword evidence="9" id="KW-1185">Reference proteome</keyword>
<dbReference type="InterPro" id="IPR050646">
    <property type="entry name" value="Cas1"/>
</dbReference>
<evidence type="ECO:0000256" key="7">
    <source>
        <dbReference type="ARBA" id="ARBA00023125"/>
    </source>
</evidence>
<evidence type="ECO:0000256" key="1">
    <source>
        <dbReference type="ARBA" id="ARBA00022722"/>
    </source>
</evidence>
<sequence>MRDSTAECGTTTVWVGDQGVRYYAHGRGLTTSSHLLEAQARASSNRNERLEVARRMYTKRFAGESVDAFTMQQLRGREGVRMARIYRSLSARYGVAWGGRSYDADDFSRSDPINAAISSANAALYGLVHSVIVALGCSPGLGIVHNGNSRAFVFDIADLYKADVFLPIAFEAVAETTADLFGEVRRRMRDRMKRQKLISQIVHDIQEVLGVEPELEASVVSLWDYQQGKVSAGTNWGSSWPS</sequence>
<evidence type="ECO:0000256" key="3">
    <source>
        <dbReference type="ARBA" id="ARBA00022759"/>
    </source>
</evidence>
<protein>
    <recommendedName>
        <fullName evidence="10">CRISPR-associated endonuclease Cas1</fullName>
    </recommendedName>
</protein>
<proteinExistence type="predicted"/>
<name>A0A1Q5PZ94_9ACTO</name>
<keyword evidence="2" id="KW-0479">Metal-binding</keyword>
<dbReference type="Pfam" id="PF01867">
    <property type="entry name" value="Cas_Cas1"/>
    <property type="match status" value="1"/>
</dbReference>
<accession>A0A1Q5PZ94</accession>
<dbReference type="InterPro" id="IPR002729">
    <property type="entry name" value="CRISPR-assoc_Cas1"/>
</dbReference>
<dbReference type="GO" id="GO:0003677">
    <property type="term" value="F:DNA binding"/>
    <property type="evidence" value="ECO:0007669"/>
    <property type="project" value="UniProtKB-KW"/>
</dbReference>
<keyword evidence="5" id="KW-0460">Magnesium</keyword>
<keyword evidence="6" id="KW-0051">Antiviral defense</keyword>
<evidence type="ECO:0000256" key="5">
    <source>
        <dbReference type="ARBA" id="ARBA00022842"/>
    </source>
</evidence>
<dbReference type="NCBIfam" id="TIGR00287">
    <property type="entry name" value="cas1"/>
    <property type="match status" value="1"/>
</dbReference>
<evidence type="ECO:0008006" key="10">
    <source>
        <dbReference type="Google" id="ProtNLM"/>
    </source>
</evidence>
<dbReference type="RefSeq" id="WP_073717583.1">
    <property type="nucleotide sequence ID" value="NZ_MQVR01000114.1"/>
</dbReference>
<dbReference type="GO" id="GO:0043571">
    <property type="term" value="P:maintenance of CRISPR repeat elements"/>
    <property type="evidence" value="ECO:0007669"/>
    <property type="project" value="InterPro"/>
</dbReference>
<dbReference type="Proteomes" id="UP000185628">
    <property type="component" value="Unassembled WGS sequence"/>
</dbReference>
<evidence type="ECO:0000256" key="4">
    <source>
        <dbReference type="ARBA" id="ARBA00022801"/>
    </source>
</evidence>
<dbReference type="NCBIfam" id="TIGR03638">
    <property type="entry name" value="cas1_ECOLI"/>
    <property type="match status" value="1"/>
</dbReference>
<dbReference type="OrthoDB" id="9777847at2"/>
<dbReference type="InterPro" id="IPR019851">
    <property type="entry name" value="CRISPR-assoc_Cas1_ECOLI"/>
</dbReference>
<keyword evidence="1" id="KW-0540">Nuclease</keyword>
<dbReference type="PANTHER" id="PTHR34353">
    <property type="entry name" value="CRISPR-ASSOCIATED ENDONUCLEASE CAS1 1"/>
    <property type="match status" value="1"/>
</dbReference>
<organism evidence="8 9">
    <name type="scientific">Bowdeniella nasicola</name>
    <dbReference type="NCBI Taxonomy" id="208480"/>
    <lineage>
        <taxon>Bacteria</taxon>
        <taxon>Bacillati</taxon>
        <taxon>Actinomycetota</taxon>
        <taxon>Actinomycetes</taxon>
        <taxon>Actinomycetales</taxon>
        <taxon>Actinomycetaceae</taxon>
        <taxon>Bowdeniella</taxon>
    </lineage>
</organism>
<dbReference type="GO" id="GO:0046872">
    <property type="term" value="F:metal ion binding"/>
    <property type="evidence" value="ECO:0007669"/>
    <property type="project" value="UniProtKB-KW"/>
</dbReference>
<dbReference type="AlphaFoldDB" id="A0A1Q5PZ94"/>
<gene>
    <name evidence="8" type="ORF">BSZ39_12140</name>
</gene>
<dbReference type="GO" id="GO:0004520">
    <property type="term" value="F:DNA endonuclease activity"/>
    <property type="evidence" value="ECO:0007669"/>
    <property type="project" value="InterPro"/>
</dbReference>
<keyword evidence="7" id="KW-0238">DNA-binding</keyword>
<keyword evidence="4" id="KW-0378">Hydrolase</keyword>
<dbReference type="PANTHER" id="PTHR34353:SF3">
    <property type="entry name" value="CRISPR-ASSOCIATED ENDONUCLEASE CAS1"/>
    <property type="match status" value="1"/>
</dbReference>
<dbReference type="EMBL" id="MQVR01000114">
    <property type="protein sequence ID" value="OKL52951.1"/>
    <property type="molecule type" value="Genomic_DNA"/>
</dbReference>
<evidence type="ECO:0000256" key="6">
    <source>
        <dbReference type="ARBA" id="ARBA00023118"/>
    </source>
</evidence>
<evidence type="ECO:0000313" key="9">
    <source>
        <dbReference type="Proteomes" id="UP000185628"/>
    </source>
</evidence>
<dbReference type="Gene3D" id="1.20.120.920">
    <property type="entry name" value="CRISPR-associated endonuclease Cas1, C-terminal domain"/>
    <property type="match status" value="1"/>
</dbReference>
<evidence type="ECO:0000313" key="8">
    <source>
        <dbReference type="EMBL" id="OKL52951.1"/>
    </source>
</evidence>
<evidence type="ECO:0000256" key="2">
    <source>
        <dbReference type="ARBA" id="ARBA00022723"/>
    </source>
</evidence>
<comment type="caution">
    <text evidence="8">The sequence shown here is derived from an EMBL/GenBank/DDBJ whole genome shotgun (WGS) entry which is preliminary data.</text>
</comment>